<reference evidence="3 4" key="1">
    <citation type="submission" date="2019-07" db="EMBL/GenBank/DDBJ databases">
        <title>Genomic analysis of Lentibacillus sp. NKC851-2.</title>
        <authorList>
            <person name="Oh Y.J."/>
        </authorList>
    </citation>
    <scope>NUCLEOTIDE SEQUENCE [LARGE SCALE GENOMIC DNA]</scope>
    <source>
        <strain evidence="3 4">NKC851-2</strain>
    </source>
</reference>
<feature type="transmembrane region" description="Helical" evidence="2">
    <location>
        <begin position="79"/>
        <end position="96"/>
    </location>
</feature>
<dbReference type="Proteomes" id="UP000319280">
    <property type="component" value="Unassembled WGS sequence"/>
</dbReference>
<evidence type="ECO:0000313" key="3">
    <source>
        <dbReference type="EMBL" id="TRM12163.1"/>
    </source>
</evidence>
<keyword evidence="2" id="KW-1133">Transmembrane helix</keyword>
<feature type="region of interest" description="Disordered" evidence="1">
    <location>
        <begin position="141"/>
        <end position="174"/>
    </location>
</feature>
<dbReference type="AlphaFoldDB" id="A0A549YJU9"/>
<evidence type="ECO:0008006" key="5">
    <source>
        <dbReference type="Google" id="ProtNLM"/>
    </source>
</evidence>
<organism evidence="3 4">
    <name type="scientific">Lentibacillus cibarius</name>
    <dbReference type="NCBI Taxonomy" id="2583219"/>
    <lineage>
        <taxon>Bacteria</taxon>
        <taxon>Bacillati</taxon>
        <taxon>Bacillota</taxon>
        <taxon>Bacilli</taxon>
        <taxon>Bacillales</taxon>
        <taxon>Bacillaceae</taxon>
        <taxon>Lentibacillus</taxon>
    </lineage>
</organism>
<gene>
    <name evidence="3" type="ORF">FH966_10970</name>
</gene>
<name>A0A549YJU9_9BACI</name>
<comment type="caution">
    <text evidence="3">The sequence shown here is derived from an EMBL/GenBank/DDBJ whole genome shotgun (WGS) entry which is preliminary data.</text>
</comment>
<feature type="transmembrane region" description="Helical" evidence="2">
    <location>
        <begin position="108"/>
        <end position="128"/>
    </location>
</feature>
<dbReference type="InterPro" id="IPR025699">
    <property type="entry name" value="ABC2_memb-like"/>
</dbReference>
<feature type="transmembrane region" description="Helical" evidence="2">
    <location>
        <begin position="20"/>
        <end position="40"/>
    </location>
</feature>
<keyword evidence="2" id="KW-0812">Transmembrane</keyword>
<evidence type="ECO:0000313" key="4">
    <source>
        <dbReference type="Proteomes" id="UP000319280"/>
    </source>
</evidence>
<evidence type="ECO:0000256" key="1">
    <source>
        <dbReference type="SAM" id="MobiDB-lite"/>
    </source>
</evidence>
<dbReference type="RefSeq" id="WP_142791147.1">
    <property type="nucleotide sequence ID" value="NZ_VJMZ01000001.1"/>
</dbReference>
<dbReference type="EMBL" id="VJMZ01000001">
    <property type="protein sequence ID" value="TRM12163.1"/>
    <property type="molecule type" value="Genomic_DNA"/>
</dbReference>
<proteinExistence type="predicted"/>
<protein>
    <recommendedName>
        <fullName evidence="5">Permease</fullName>
    </recommendedName>
</protein>
<keyword evidence="2" id="KW-0472">Membrane</keyword>
<feature type="transmembrane region" description="Helical" evidence="2">
    <location>
        <begin position="46"/>
        <end position="72"/>
    </location>
</feature>
<accession>A0A549YJU9</accession>
<feature type="compositionally biased region" description="Basic and acidic residues" evidence="1">
    <location>
        <begin position="142"/>
        <end position="165"/>
    </location>
</feature>
<sequence>MQTLPVRKTNIVHAKFLSNLLLCGFIFIWTSVLVSVNLFMNGVWTIGSWTIVFPFLAVLILLVSGNLLWYYFQGSLHNGWINYALVIGGTMILLYVGFHKPSGQSQTFLYSLSLILSVLVYCMNWLVVNIKVHKKGFAKEVPNPEREKTNKRIEELKRRHAEHQSKKNQQGNEP</sequence>
<dbReference type="Pfam" id="PF13346">
    <property type="entry name" value="ABC2_membrane_5"/>
    <property type="match status" value="1"/>
</dbReference>
<evidence type="ECO:0000256" key="2">
    <source>
        <dbReference type="SAM" id="Phobius"/>
    </source>
</evidence>
<keyword evidence="4" id="KW-1185">Reference proteome</keyword>